<dbReference type="InterPro" id="IPR012910">
    <property type="entry name" value="Plug_dom"/>
</dbReference>
<evidence type="ECO:0000256" key="6">
    <source>
        <dbReference type="ARBA" id="ARBA00023237"/>
    </source>
</evidence>
<dbReference type="Pfam" id="PF13715">
    <property type="entry name" value="CarbopepD_reg_2"/>
    <property type="match status" value="1"/>
</dbReference>
<keyword evidence="4 7" id="KW-0812">Transmembrane</keyword>
<gene>
    <name evidence="9" type="ORF">SAMN04488122_1387</name>
</gene>
<dbReference type="InterPro" id="IPR036942">
    <property type="entry name" value="Beta-barrel_TonB_sf"/>
</dbReference>
<organism evidence="9 10">
    <name type="scientific">Chitinophaga arvensicola</name>
    <dbReference type="NCBI Taxonomy" id="29529"/>
    <lineage>
        <taxon>Bacteria</taxon>
        <taxon>Pseudomonadati</taxon>
        <taxon>Bacteroidota</taxon>
        <taxon>Chitinophagia</taxon>
        <taxon>Chitinophagales</taxon>
        <taxon>Chitinophagaceae</taxon>
        <taxon>Chitinophaga</taxon>
    </lineage>
</organism>
<evidence type="ECO:0000256" key="1">
    <source>
        <dbReference type="ARBA" id="ARBA00004571"/>
    </source>
</evidence>
<dbReference type="SUPFAM" id="SSF56935">
    <property type="entry name" value="Porins"/>
    <property type="match status" value="1"/>
</dbReference>
<dbReference type="Gene3D" id="3.55.50.30">
    <property type="match status" value="1"/>
</dbReference>
<evidence type="ECO:0000256" key="4">
    <source>
        <dbReference type="ARBA" id="ARBA00022692"/>
    </source>
</evidence>
<evidence type="ECO:0000256" key="5">
    <source>
        <dbReference type="ARBA" id="ARBA00023136"/>
    </source>
</evidence>
<keyword evidence="10" id="KW-1185">Reference proteome</keyword>
<evidence type="ECO:0000256" key="2">
    <source>
        <dbReference type="ARBA" id="ARBA00022448"/>
    </source>
</evidence>
<dbReference type="NCBIfam" id="TIGR04056">
    <property type="entry name" value="OMP_RagA_SusC"/>
    <property type="match status" value="1"/>
</dbReference>
<reference evidence="10" key="1">
    <citation type="submission" date="2016-10" db="EMBL/GenBank/DDBJ databases">
        <authorList>
            <person name="Varghese N."/>
            <person name="Submissions S."/>
        </authorList>
    </citation>
    <scope>NUCLEOTIDE SEQUENCE [LARGE SCALE GENOMIC DNA]</scope>
    <source>
        <strain evidence="10">DSM 3695</strain>
    </source>
</reference>
<evidence type="ECO:0000256" key="7">
    <source>
        <dbReference type="PROSITE-ProRule" id="PRU01360"/>
    </source>
</evidence>
<sequence length="1184" mass="129926">MQIKLTAILLTVVCLQISAKTLSQQITLSQKNAPIQKVFEEIKKQSGYKFWYEDAMLKKSKPVDISIQNASLEDVLALLFKNQPFSYEVIGKIIAVKEKDIKLEKAMPFIEIPEVVIRKISGVVKDSTGAPIPGVTVLVKGTKTGASTDVQGRFSLDAPDENVVLIFTSVGFDAKTVNVGTSSFVNVTLSAASSGLNEMVVTALGIKRPKGTVGYAISTIKGDELTKAGTTMNPFLALYGKAAGVGVNTGAAGPQGGIRINIRGAASMNNDQNVRPLFVVDGVILSDRKTKIGGDIGQGFDYGAGINDINPDDIESIDILKGAKATVLYGSDAANGVMLITTKSGRNAKGFGMTGNLQYSVEQPVSYLKLQTKYGLGDNLYDTTYATINGVKTRLLPNKRFSFGPAFDGADVMFYDSSIVKNSPHAGNFLSLFRNGHSSTANVAIAGSNEKGSMRASYTNYNYQDIAAENGWQKRNSFSFNGTYKASELASFEVISNIYNITTQNRRSQNDGPVAWGYPVDYDYDKIYPYYTDATGYQRDLSNARVSDAFTRLGSYIWNQKNNRYKDDKVHMITSAKVTLNFTKNLFLVGQAGLDYDNTNYTTEQSVTRIIPTVQGGSFGVAKENSTTQTYQALLNYSKNFMNNDLRLFAFGGGVYRLRTVDYLGTNTVGGLTFPDWYSFANQLGTPNADNAYLLRNYTRGSDVLYSMLASVALSWKNEVTLEVQGRQDWNSTLPPENNKYFYPGAAVTWNYTERFAIPAVNSGQLRVSWADVGNGTSRYFSNSLYGYNRIPGTGANSVSPPGNLLPGALKPERKREFEVGVNNTFLPQDRITLDFSFYTNHRYNQIISLPISSASSSTGLTVNAGDVKAWGFELALTGAPLVGKNYRWNLTLNAAKQASKVISLYPGVIYNPFQNLINGSAVAIHADQGQPYGEIITYDYKRDEAGNKVVNNNGIYVLDDQKTISAGNVMPKLYGGFISDFQYKNFNFRIGLDYKYGGTIFSYTNNRLTGVGQLENTMKYRDEENGGLAYYINANNQNVPWQHGQAAPAGSKDGKVYHDGLILPGVKLDDNGKYVPNDIMTSASSYYSSYANDLATSFPPDRLFENNYIKVREVALSYTLPASMAKKIKMQRLTVTAAARNLFYLYKSIPNIDPEGALGADVFVENTIYPTQRTYSLGLNVAF</sequence>
<keyword evidence="2 7" id="KW-0813">Transport</keyword>
<dbReference type="Pfam" id="PF07715">
    <property type="entry name" value="Plug"/>
    <property type="match status" value="1"/>
</dbReference>
<dbReference type="InterPro" id="IPR023997">
    <property type="entry name" value="TonB-dep_OMP_SusC/RagA_CS"/>
</dbReference>
<dbReference type="STRING" id="29529.SAMN04488122_1387"/>
<evidence type="ECO:0000256" key="3">
    <source>
        <dbReference type="ARBA" id="ARBA00022452"/>
    </source>
</evidence>
<name>A0A1I0QDF7_9BACT</name>
<dbReference type="Proteomes" id="UP000199310">
    <property type="component" value="Unassembled WGS sequence"/>
</dbReference>
<dbReference type="EMBL" id="FOJG01000001">
    <property type="protein sequence ID" value="SEW24930.1"/>
    <property type="molecule type" value="Genomic_DNA"/>
</dbReference>
<dbReference type="PROSITE" id="PS52016">
    <property type="entry name" value="TONB_DEPENDENT_REC_3"/>
    <property type="match status" value="1"/>
</dbReference>
<dbReference type="Gene3D" id="2.60.40.1120">
    <property type="entry name" value="Carboxypeptidase-like, regulatory domain"/>
    <property type="match status" value="1"/>
</dbReference>
<dbReference type="InterPro" id="IPR037066">
    <property type="entry name" value="Plug_dom_sf"/>
</dbReference>
<dbReference type="RefSeq" id="WP_218150285.1">
    <property type="nucleotide sequence ID" value="NZ_FOJG01000001.1"/>
</dbReference>
<comment type="subcellular location">
    <subcellularLocation>
        <location evidence="1 7">Cell outer membrane</location>
        <topology evidence="1 7">Multi-pass membrane protein</topology>
    </subcellularLocation>
</comment>
<dbReference type="Gene3D" id="2.170.130.10">
    <property type="entry name" value="TonB-dependent receptor, plug domain"/>
    <property type="match status" value="1"/>
</dbReference>
<evidence type="ECO:0000313" key="10">
    <source>
        <dbReference type="Proteomes" id="UP000199310"/>
    </source>
</evidence>
<dbReference type="NCBIfam" id="TIGR04057">
    <property type="entry name" value="SusC_RagA_signa"/>
    <property type="match status" value="1"/>
</dbReference>
<accession>A0A1I0QDF7</accession>
<evidence type="ECO:0000313" key="9">
    <source>
        <dbReference type="EMBL" id="SEW24930.1"/>
    </source>
</evidence>
<keyword evidence="6 7" id="KW-0998">Cell outer membrane</keyword>
<keyword evidence="3 7" id="KW-1134">Transmembrane beta strand</keyword>
<dbReference type="InterPro" id="IPR023996">
    <property type="entry name" value="TonB-dep_OMP_SusC/RagA"/>
</dbReference>
<proteinExistence type="inferred from homology"/>
<dbReference type="GO" id="GO:0009279">
    <property type="term" value="C:cell outer membrane"/>
    <property type="evidence" value="ECO:0007669"/>
    <property type="project" value="UniProtKB-SubCell"/>
</dbReference>
<protein>
    <submittedName>
        <fullName evidence="9">Iron complex outermembrane recepter protein</fullName>
    </submittedName>
</protein>
<comment type="similarity">
    <text evidence="7">Belongs to the TonB-dependent receptor family.</text>
</comment>
<dbReference type="InterPro" id="IPR008969">
    <property type="entry name" value="CarboxyPept-like_regulatory"/>
</dbReference>
<dbReference type="InterPro" id="IPR039426">
    <property type="entry name" value="TonB-dep_rcpt-like"/>
</dbReference>
<keyword evidence="5 7" id="KW-0472">Membrane</keyword>
<dbReference type="Gene3D" id="2.40.170.20">
    <property type="entry name" value="TonB-dependent receptor, beta-barrel domain"/>
    <property type="match status" value="1"/>
</dbReference>
<dbReference type="AlphaFoldDB" id="A0A1I0QDF7"/>
<feature type="domain" description="TonB-dependent receptor plug" evidence="8">
    <location>
        <begin position="213"/>
        <end position="337"/>
    </location>
</feature>
<evidence type="ECO:0000259" key="8">
    <source>
        <dbReference type="Pfam" id="PF07715"/>
    </source>
</evidence>
<dbReference type="SUPFAM" id="SSF49464">
    <property type="entry name" value="Carboxypeptidase regulatory domain-like"/>
    <property type="match status" value="1"/>
</dbReference>